<organism evidence="1 2">
    <name type="scientific">Acaulospora colombiana</name>
    <dbReference type="NCBI Taxonomy" id="27376"/>
    <lineage>
        <taxon>Eukaryota</taxon>
        <taxon>Fungi</taxon>
        <taxon>Fungi incertae sedis</taxon>
        <taxon>Mucoromycota</taxon>
        <taxon>Glomeromycotina</taxon>
        <taxon>Glomeromycetes</taxon>
        <taxon>Diversisporales</taxon>
        <taxon>Acaulosporaceae</taxon>
        <taxon>Acaulospora</taxon>
    </lineage>
</organism>
<accession>A0ACA9R4X4</accession>
<comment type="caution">
    <text evidence="1">The sequence shown here is derived from an EMBL/GenBank/DDBJ whole genome shotgun (WGS) entry which is preliminary data.</text>
</comment>
<feature type="non-terminal residue" evidence="1">
    <location>
        <position position="164"/>
    </location>
</feature>
<reference evidence="1" key="1">
    <citation type="submission" date="2021-06" db="EMBL/GenBank/DDBJ databases">
        <authorList>
            <person name="Kallberg Y."/>
            <person name="Tangrot J."/>
            <person name="Rosling A."/>
        </authorList>
    </citation>
    <scope>NUCLEOTIDE SEQUENCE</scope>
    <source>
        <strain evidence="1">CL356</strain>
    </source>
</reference>
<name>A0ACA9R4X4_9GLOM</name>
<evidence type="ECO:0000313" key="1">
    <source>
        <dbReference type="EMBL" id="CAG8777222.1"/>
    </source>
</evidence>
<dbReference type="EMBL" id="CAJVPT010068905">
    <property type="protein sequence ID" value="CAG8777222.1"/>
    <property type="molecule type" value="Genomic_DNA"/>
</dbReference>
<keyword evidence="2" id="KW-1185">Reference proteome</keyword>
<sequence length="164" mass="19037">EGLTIGCIDEIQKLHIRSIPLCEMPRRIQHQESTHTIGILTIRAILDEATNSEKHIPYFKIMDDQTFEFYDYYELQQYETVFSLSSVKFDSQDDAPEYYVVGTGYLGNHDDNNTDRGRVLIFIVERTEMNLNIRLVYQKEMKGTVYSALPFDEKLLISVNGKVS</sequence>
<feature type="non-terminal residue" evidence="1">
    <location>
        <position position="1"/>
    </location>
</feature>
<dbReference type="Proteomes" id="UP000789525">
    <property type="component" value="Unassembled WGS sequence"/>
</dbReference>
<gene>
    <name evidence="1" type="ORF">ACOLOM_LOCUS14151</name>
</gene>
<proteinExistence type="predicted"/>
<protein>
    <submittedName>
        <fullName evidence="1">637_t:CDS:1</fullName>
    </submittedName>
</protein>
<evidence type="ECO:0000313" key="2">
    <source>
        <dbReference type="Proteomes" id="UP000789525"/>
    </source>
</evidence>